<evidence type="ECO:0000313" key="5">
    <source>
        <dbReference type="Proteomes" id="UP001234989"/>
    </source>
</evidence>
<dbReference type="Pfam" id="PF02364">
    <property type="entry name" value="Glucan_synthase"/>
    <property type="match status" value="2"/>
</dbReference>
<dbReference type="Pfam" id="PF25968">
    <property type="entry name" value="CALS1"/>
    <property type="match status" value="1"/>
</dbReference>
<evidence type="ECO:0008006" key="6">
    <source>
        <dbReference type="Google" id="ProtNLM"/>
    </source>
</evidence>
<feature type="domain" description="Callose synthase helical" evidence="3">
    <location>
        <begin position="268"/>
        <end position="451"/>
    </location>
</feature>
<feature type="transmembrane region" description="Helical" evidence="1">
    <location>
        <begin position="107"/>
        <end position="128"/>
    </location>
</feature>
<dbReference type="PANTHER" id="PTHR12741">
    <property type="entry name" value="LYST-INTERACTING PROTEIN LIP5 DOPAMINE RESPONSIVE PROTEIN DRG-1"/>
    <property type="match status" value="1"/>
</dbReference>
<evidence type="ECO:0000313" key="4">
    <source>
        <dbReference type="EMBL" id="WMV16032.1"/>
    </source>
</evidence>
<name>A0AAF0Q357_SOLVR</name>
<gene>
    <name evidence="4" type="ORF">MTR67_009417</name>
</gene>
<keyword evidence="5" id="KW-1185">Reference proteome</keyword>
<feature type="transmembrane region" description="Helical" evidence="1">
    <location>
        <begin position="1170"/>
        <end position="1194"/>
    </location>
</feature>
<keyword evidence="1" id="KW-1133">Transmembrane helix</keyword>
<protein>
    <recommendedName>
        <fullName evidence="6">1,3-beta-glucan synthase</fullName>
    </recommendedName>
</protein>
<dbReference type="InterPro" id="IPR003440">
    <property type="entry name" value="Glyco_trans_48_dom"/>
</dbReference>
<dbReference type="GO" id="GO:0000148">
    <property type="term" value="C:1,3-beta-D-glucan synthase complex"/>
    <property type="evidence" value="ECO:0007669"/>
    <property type="project" value="InterPro"/>
</dbReference>
<evidence type="ECO:0000256" key="1">
    <source>
        <dbReference type="SAM" id="Phobius"/>
    </source>
</evidence>
<feature type="transmembrane region" description="Helical" evidence="1">
    <location>
        <begin position="176"/>
        <end position="194"/>
    </location>
</feature>
<keyword evidence="1" id="KW-0472">Membrane</keyword>
<feature type="transmembrane region" description="Helical" evidence="1">
    <location>
        <begin position="1200"/>
        <end position="1220"/>
    </location>
</feature>
<feature type="transmembrane region" description="Helical" evidence="1">
    <location>
        <begin position="148"/>
        <end position="169"/>
    </location>
</feature>
<dbReference type="EMBL" id="CP133613">
    <property type="protein sequence ID" value="WMV16032.1"/>
    <property type="molecule type" value="Genomic_DNA"/>
</dbReference>
<feature type="domain" description="Glycosyl transferase 48" evidence="2">
    <location>
        <begin position="530"/>
        <end position="1197"/>
    </location>
</feature>
<proteinExistence type="predicted"/>
<feature type="transmembrane region" description="Helical" evidence="1">
    <location>
        <begin position="6"/>
        <end position="24"/>
    </location>
</feature>
<dbReference type="Proteomes" id="UP001234989">
    <property type="component" value="Chromosome 2"/>
</dbReference>
<accession>A0AAF0Q357</accession>
<feature type="transmembrane region" description="Helical" evidence="1">
    <location>
        <begin position="44"/>
        <end position="65"/>
    </location>
</feature>
<feature type="transmembrane region" description="Helical" evidence="1">
    <location>
        <begin position="1031"/>
        <end position="1052"/>
    </location>
</feature>
<organism evidence="4 5">
    <name type="scientific">Solanum verrucosum</name>
    <dbReference type="NCBI Taxonomy" id="315347"/>
    <lineage>
        <taxon>Eukaryota</taxon>
        <taxon>Viridiplantae</taxon>
        <taxon>Streptophyta</taxon>
        <taxon>Embryophyta</taxon>
        <taxon>Tracheophyta</taxon>
        <taxon>Spermatophyta</taxon>
        <taxon>Magnoliopsida</taxon>
        <taxon>eudicotyledons</taxon>
        <taxon>Gunneridae</taxon>
        <taxon>Pentapetalae</taxon>
        <taxon>asterids</taxon>
        <taxon>lamiids</taxon>
        <taxon>Solanales</taxon>
        <taxon>Solanaceae</taxon>
        <taxon>Solanoideae</taxon>
        <taxon>Solaneae</taxon>
        <taxon>Solanum</taxon>
    </lineage>
</organism>
<feature type="transmembrane region" description="Helical" evidence="1">
    <location>
        <begin position="1136"/>
        <end position="1158"/>
    </location>
</feature>
<feature type="transmembrane region" description="Helical" evidence="1">
    <location>
        <begin position="77"/>
        <end position="95"/>
    </location>
</feature>
<dbReference type="PANTHER" id="PTHR12741:SF102">
    <property type="entry name" value="CALLOSE SYNTHASE 11"/>
    <property type="match status" value="1"/>
</dbReference>
<dbReference type="GO" id="GO:0005886">
    <property type="term" value="C:plasma membrane"/>
    <property type="evidence" value="ECO:0007669"/>
    <property type="project" value="TreeGrafter"/>
</dbReference>
<dbReference type="GO" id="GO:0006075">
    <property type="term" value="P:(1-&gt;3)-beta-D-glucan biosynthetic process"/>
    <property type="evidence" value="ECO:0007669"/>
    <property type="project" value="InterPro"/>
</dbReference>
<reference evidence="4" key="1">
    <citation type="submission" date="2023-08" db="EMBL/GenBank/DDBJ databases">
        <title>A de novo genome assembly of Solanum verrucosum Schlechtendal, a Mexican diploid species geographically isolated from the other diploid A-genome species in potato relatives.</title>
        <authorList>
            <person name="Hosaka K."/>
        </authorList>
    </citation>
    <scope>NUCLEOTIDE SEQUENCE</scope>
    <source>
        <tissue evidence="4">Young leaves</tissue>
    </source>
</reference>
<evidence type="ECO:0000259" key="3">
    <source>
        <dbReference type="Pfam" id="PF25968"/>
    </source>
</evidence>
<feature type="transmembrane region" description="Helical" evidence="1">
    <location>
        <begin position="1240"/>
        <end position="1259"/>
    </location>
</feature>
<feature type="transmembrane region" description="Helical" evidence="1">
    <location>
        <begin position="999"/>
        <end position="1019"/>
    </location>
</feature>
<evidence type="ECO:0000259" key="2">
    <source>
        <dbReference type="Pfam" id="PF02364"/>
    </source>
</evidence>
<dbReference type="GO" id="GO:0003843">
    <property type="term" value="F:1,3-beta-D-glucan synthase activity"/>
    <property type="evidence" value="ECO:0007669"/>
    <property type="project" value="InterPro"/>
</dbReference>
<dbReference type="InterPro" id="IPR058851">
    <property type="entry name" value="CALS1_helical"/>
</dbReference>
<feature type="transmembrane region" description="Helical" evidence="1">
    <location>
        <begin position="861"/>
        <end position="883"/>
    </location>
</feature>
<keyword evidence="1" id="KW-0812">Transmembrane</keyword>
<sequence length="1290" mass="149682">MVLKSVVAVTWAVVFGVFYARIWIQKNSDRRWSYEANQRIFTFLKIALVFIIPELLALVLFILPWIRNVIENTDWPIFYLLTWWFHTRIFVGRGLREGLINNIKYTMFWIAVLASKFVFSYFFQIRPLLGPTRALLNLNNVKYKWHEFFGSTNEVAAVLLWIPIVLIYLVDLQIWYTIYSSIAGGAVGLFSHIGEIRNIKQLRLRFQFFASALQFSLMPENQPIDAKDTLVHKLRNAIHRIKLRYGLGQPYKKIESSQVDATRVIRWPCFLLCNELLLALSHASELADAPDRWVWFRICKNEYRRCAVIEAYDSIKYLLLEIIKHNTEEHSIVTALFNDIDVCIHSEKFTKTYKMTLLPHIHEKLVSLIELLLRPEPDLRDMVNVLQALYEVSVREFPRVKKRTEQLMQEGLAPSNPDTNQGLLFENAIEFPDIQDAFFFRQLRRLQTILTSRDSMHNVPKNKEARRRIAFFSNSLFMNMPRAPQVEKMMAFSVLTPYYDEEVLFGKESLRSPNEDGVSTIFYLQKIYDVRGMMYYYKALKMLSFLDSASEVDIRHGSQSIVSLGRSSSSVTLLFKGHEFGAALMKFTYVVTCQVYGYQKKKRDPRAEEILNLMKDNEALRIAYVDEVYLGRNEVEYFSVLVKYDQQLKQEVEIYRIKLPGPLKLGEGKPENQNHAIIFTRGDAVQTIDMNQDNYFEEALKMRNLLEEFKENYGIRKPTILGVRENIFTGSVSSLAWFMSAQETSFVTLGQRVLADPLKVRMHYGHPDVFDRFWFLSRGGISKASKVINISEDIFAGFNCTLRGGNVTHHEYIQVGKGRDVGLNQIAMFEAKVASGNGEQVLSRDVYRLGHRLDFFRMLSFFYTTVGFFFNNMIVVVMVYMFLWGRLYLALSGVEEYASKNATSNKALGSILNQQFVIQLGVFTALPMIVENSLEHGFLPAVWDFITMQLQLASLFFTYSMGTRAHFFGRTILHGGAKYRATGRGFVVQRKSFGENYRLYARSHFVKAIELGVILVVYASHSPLTKDTFVYIAMTISSWFLVVSWITSPFVFNPSGFDWLKTVYDFDDFMHWIWYNRGVFVRADQSWETWWYEEQDHLRTTGLWGKLLEIILDLRFFFFQYGIVYQLRIAGGKTSIGVYLLSWIIMVAAVAIYIVIAYAKDKYAMKRHIYYRLVQLLVILVTVLVIIILLRFTLFTLFDLITSLLAFIPTGWGIIQIALVLRPFLQSTLVWSTVVSLARLYDMMLGLIVMAPLAFLSWMPGFQSMQTRILFNEAFSRGLQISRILTGKTS</sequence>
<feature type="domain" description="Glycosyl transferase 48" evidence="2">
    <location>
        <begin position="459"/>
        <end position="529"/>
    </location>
</feature>